<evidence type="ECO:0000256" key="2">
    <source>
        <dbReference type="ARBA" id="ARBA00009199"/>
    </source>
</evidence>
<evidence type="ECO:0000256" key="4">
    <source>
        <dbReference type="ARBA" id="ARBA00022801"/>
    </source>
</evidence>
<feature type="binding site" evidence="6">
    <location>
        <position position="185"/>
    </location>
    <ligand>
        <name>substrate</name>
    </ligand>
</feature>
<dbReference type="Gene3D" id="3.90.1300.10">
    <property type="entry name" value="Amidase signature (AS) domain"/>
    <property type="match status" value="1"/>
</dbReference>
<evidence type="ECO:0000256" key="3">
    <source>
        <dbReference type="ARBA" id="ARBA00012922"/>
    </source>
</evidence>
<evidence type="ECO:0000313" key="8">
    <source>
        <dbReference type="EMBL" id="KAE9977069.1"/>
    </source>
</evidence>
<accession>A0A8H3UUW4</accession>
<dbReference type="PANTHER" id="PTHR46072">
    <property type="entry name" value="AMIDASE-RELATED-RELATED"/>
    <property type="match status" value="1"/>
</dbReference>
<dbReference type="PROSITE" id="PS00571">
    <property type="entry name" value="AMIDASES"/>
    <property type="match status" value="1"/>
</dbReference>
<dbReference type="PANTHER" id="PTHR46072:SF11">
    <property type="entry name" value="AMIDASE-RELATED"/>
    <property type="match status" value="1"/>
</dbReference>
<evidence type="ECO:0000313" key="9">
    <source>
        <dbReference type="Proteomes" id="UP000447873"/>
    </source>
</evidence>
<comment type="caution">
    <text evidence="8">The sequence shown here is derived from an EMBL/GenBank/DDBJ whole genome shotgun (WGS) entry which is preliminary data.</text>
</comment>
<dbReference type="EC" id="3.5.1.4" evidence="3"/>
<dbReference type="Proteomes" id="UP000447873">
    <property type="component" value="Unassembled WGS sequence"/>
</dbReference>
<organism evidence="8 9">
    <name type="scientific">Venturia inaequalis</name>
    <name type="common">Apple scab fungus</name>
    <dbReference type="NCBI Taxonomy" id="5025"/>
    <lineage>
        <taxon>Eukaryota</taxon>
        <taxon>Fungi</taxon>
        <taxon>Dikarya</taxon>
        <taxon>Ascomycota</taxon>
        <taxon>Pezizomycotina</taxon>
        <taxon>Dothideomycetes</taxon>
        <taxon>Pleosporomycetidae</taxon>
        <taxon>Venturiales</taxon>
        <taxon>Venturiaceae</taxon>
        <taxon>Venturia</taxon>
    </lineage>
</organism>
<sequence>MPKMVAKWQEIAKKKRAQLAYTIPQEWVIPDDIKPPETQLDVTAFPEQSGWFTPKELEITSASATNILAKTTTGEWSAEEVTWAFCKRASAAQQLTNCLSETLFQQAVASSKALDAHFQQTGKPKGPLHGLPISIKDNFNVIGVDSTVGFASWVGHPAVYNATLVDILQDAGAVLYVKTNVPTAMMIAETVNNVFGRTLNPLNRKLTSGGSSGGESALIAFGGSPLGIGTDIGGSLRIPAAMTGIFTLRPSFGRFPTLKCKSGLAGQEAVQSVNGPMSQHLHDLSIFAKAVVGSEPWLQDPRCLPIPWRTVEKKQKLKIGVMRNDGLVLPTPPVARALEETVTKLKAAGHEIVDWAPDGHKEAITMLARIELFLISSHPNEYRRVALGEPFRPEMEMYSVAKELGTHTMWQLQIERTELSKAYLDRWNRCEGLDAILCPTTPYASVEHENFKYVGYTAVFNVIDYSAVSFPSGIKADKEQDKASTMQPLSDICATIQDLYNAEGVHDMPVSLQLVARRLEEEKVLMMTEVVLEALQ</sequence>
<dbReference type="InterPro" id="IPR020556">
    <property type="entry name" value="Amidase_CS"/>
</dbReference>
<evidence type="ECO:0000256" key="1">
    <source>
        <dbReference type="ARBA" id="ARBA00001311"/>
    </source>
</evidence>
<name>A0A8H3UUW4_VENIN</name>
<feature type="binding site" evidence="6">
    <location>
        <begin position="232"/>
        <end position="235"/>
    </location>
    <ligand>
        <name>substrate</name>
    </ligand>
</feature>
<feature type="binding site" evidence="6">
    <location>
        <position position="211"/>
    </location>
    <ligand>
        <name>substrate</name>
    </ligand>
</feature>
<dbReference type="GO" id="GO:0004040">
    <property type="term" value="F:amidase activity"/>
    <property type="evidence" value="ECO:0007669"/>
    <property type="project" value="UniProtKB-EC"/>
</dbReference>
<dbReference type="InterPro" id="IPR036928">
    <property type="entry name" value="AS_sf"/>
</dbReference>
<dbReference type="InterPro" id="IPR023631">
    <property type="entry name" value="Amidase_dom"/>
</dbReference>
<dbReference type="PIRSF" id="PIRSF001221">
    <property type="entry name" value="Amidase_fungi"/>
    <property type="match status" value="1"/>
</dbReference>
<protein>
    <recommendedName>
        <fullName evidence="3">amidase</fullName>
        <ecNumber evidence="3">3.5.1.4</ecNumber>
    </recommendedName>
</protein>
<gene>
    <name evidence="8" type="ORF">EG328_002265</name>
</gene>
<evidence type="ECO:0000256" key="5">
    <source>
        <dbReference type="PIRSR" id="PIRSR001221-1"/>
    </source>
</evidence>
<reference evidence="8 9" key="1">
    <citation type="submission" date="2018-12" db="EMBL/GenBank/DDBJ databases">
        <title>Venturia inaequalis Genome Resource.</title>
        <authorList>
            <person name="Lichtner F.J."/>
        </authorList>
    </citation>
    <scope>NUCLEOTIDE SEQUENCE [LARGE SCALE GENOMIC DNA]</scope>
    <source>
        <strain evidence="8 9">120213</strain>
    </source>
</reference>
<dbReference type="Pfam" id="PF01425">
    <property type="entry name" value="Amidase"/>
    <property type="match status" value="1"/>
</dbReference>
<feature type="active site" description="Charge relay system" evidence="5">
    <location>
        <position position="211"/>
    </location>
</feature>
<dbReference type="AlphaFoldDB" id="A0A8H3UUW4"/>
<feature type="active site" description="Acyl-ester intermediate" evidence="5">
    <location>
        <position position="235"/>
    </location>
</feature>
<comment type="similarity">
    <text evidence="2">Belongs to the amidase family.</text>
</comment>
<feature type="active site" description="Charge relay system" evidence="5">
    <location>
        <position position="136"/>
    </location>
</feature>
<evidence type="ECO:0000256" key="6">
    <source>
        <dbReference type="PIRSR" id="PIRSR001221-2"/>
    </source>
</evidence>
<keyword evidence="4" id="KW-0378">Hydrolase</keyword>
<dbReference type="EMBL" id="WNWS01000160">
    <property type="protein sequence ID" value="KAE9977069.1"/>
    <property type="molecule type" value="Genomic_DNA"/>
</dbReference>
<feature type="domain" description="Amidase" evidence="7">
    <location>
        <begin position="80"/>
        <end position="525"/>
    </location>
</feature>
<comment type="catalytic activity">
    <reaction evidence="1">
        <text>a monocarboxylic acid amide + H2O = a monocarboxylate + NH4(+)</text>
        <dbReference type="Rhea" id="RHEA:12020"/>
        <dbReference type="ChEBI" id="CHEBI:15377"/>
        <dbReference type="ChEBI" id="CHEBI:28938"/>
        <dbReference type="ChEBI" id="CHEBI:35757"/>
        <dbReference type="ChEBI" id="CHEBI:83628"/>
        <dbReference type="EC" id="3.5.1.4"/>
    </reaction>
</comment>
<dbReference type="SUPFAM" id="SSF75304">
    <property type="entry name" value="Amidase signature (AS) enzymes"/>
    <property type="match status" value="1"/>
</dbReference>
<proteinExistence type="inferred from homology"/>
<evidence type="ECO:0000259" key="7">
    <source>
        <dbReference type="Pfam" id="PF01425"/>
    </source>
</evidence>